<gene>
    <name evidence="1" type="primary">Acey_s0071.g572</name>
    <name evidence="1" type="ORF">Y032_0071g572</name>
</gene>
<accession>A0A016TWU7</accession>
<name>A0A016TWU7_9BILA</name>
<dbReference type="OrthoDB" id="5838762at2759"/>
<dbReference type="AlphaFoldDB" id="A0A016TWU7"/>
<dbReference type="EMBL" id="JARK01001407">
    <property type="protein sequence ID" value="EYC07290.1"/>
    <property type="molecule type" value="Genomic_DNA"/>
</dbReference>
<keyword evidence="2" id="KW-1185">Reference proteome</keyword>
<evidence type="ECO:0000313" key="2">
    <source>
        <dbReference type="Proteomes" id="UP000024635"/>
    </source>
</evidence>
<proteinExistence type="predicted"/>
<sequence>MTIHGKILLFNFQSVFSNISRRVSGDPAACPLPRSRIPTTVPFCHFPYCVILFPNERGVAVPIFVKTTDKVEAIYMEAATTRLIHRGTLKGKAFFHKDQRLKSTDVIGDVGIQHYDSVRLKVGDE</sequence>
<organism evidence="1 2">
    <name type="scientific">Ancylostoma ceylanicum</name>
    <dbReference type="NCBI Taxonomy" id="53326"/>
    <lineage>
        <taxon>Eukaryota</taxon>
        <taxon>Metazoa</taxon>
        <taxon>Ecdysozoa</taxon>
        <taxon>Nematoda</taxon>
        <taxon>Chromadorea</taxon>
        <taxon>Rhabditida</taxon>
        <taxon>Rhabditina</taxon>
        <taxon>Rhabditomorpha</taxon>
        <taxon>Strongyloidea</taxon>
        <taxon>Ancylostomatidae</taxon>
        <taxon>Ancylostomatinae</taxon>
        <taxon>Ancylostoma</taxon>
    </lineage>
</organism>
<evidence type="ECO:0000313" key="1">
    <source>
        <dbReference type="EMBL" id="EYC07290.1"/>
    </source>
</evidence>
<reference evidence="2" key="1">
    <citation type="journal article" date="2015" name="Nat. Genet.">
        <title>The genome and transcriptome of the zoonotic hookworm Ancylostoma ceylanicum identify infection-specific gene families.</title>
        <authorList>
            <person name="Schwarz E.M."/>
            <person name="Hu Y."/>
            <person name="Antoshechkin I."/>
            <person name="Miller M.M."/>
            <person name="Sternberg P.W."/>
            <person name="Aroian R.V."/>
        </authorList>
    </citation>
    <scope>NUCLEOTIDE SEQUENCE</scope>
    <source>
        <strain evidence="2">HY135</strain>
    </source>
</reference>
<comment type="caution">
    <text evidence="1">The sequence shown here is derived from an EMBL/GenBank/DDBJ whole genome shotgun (WGS) entry which is preliminary data.</text>
</comment>
<dbReference type="Proteomes" id="UP000024635">
    <property type="component" value="Unassembled WGS sequence"/>
</dbReference>
<protein>
    <submittedName>
        <fullName evidence="1">Uncharacterized protein</fullName>
    </submittedName>
</protein>